<feature type="domain" description="Metalloprotease TldD/E central" evidence="4">
    <location>
        <begin position="120"/>
        <end position="226"/>
    </location>
</feature>
<dbReference type="InterPro" id="IPR047657">
    <property type="entry name" value="PmbA"/>
</dbReference>
<dbReference type="GO" id="GO:0005829">
    <property type="term" value="C:cytosol"/>
    <property type="evidence" value="ECO:0007669"/>
    <property type="project" value="TreeGrafter"/>
</dbReference>
<evidence type="ECO:0000259" key="4">
    <source>
        <dbReference type="Pfam" id="PF19290"/>
    </source>
</evidence>
<keyword evidence="6" id="KW-1185">Reference proteome</keyword>
<evidence type="ECO:0000313" key="5">
    <source>
        <dbReference type="EMBL" id="AIA31083.1"/>
    </source>
</evidence>
<reference evidence="6" key="1">
    <citation type="submission" date="2014-02" db="EMBL/GenBank/DDBJ databases">
        <title>Complete genome sequence and comparative genomic analysis of the nitrogen-fixing bacterium Leptospirillum ferriphilum YSK.</title>
        <authorList>
            <person name="Guo X."/>
            <person name="Yin H."/>
            <person name="Liang Y."/>
            <person name="Hu Q."/>
            <person name="Ma L."/>
            <person name="Xiao Y."/>
            <person name="Zhang X."/>
            <person name="Qiu G."/>
            <person name="Liu X."/>
        </authorList>
    </citation>
    <scope>NUCLEOTIDE SEQUENCE [LARGE SCALE GENOMIC DNA]</scope>
    <source>
        <strain evidence="6">YSK</strain>
    </source>
</reference>
<feature type="domain" description="Metalloprotease TldD/E C-terminal" evidence="3">
    <location>
        <begin position="234"/>
        <end position="450"/>
    </location>
</feature>
<dbReference type="Pfam" id="PF19290">
    <property type="entry name" value="PmbA_TldD_2nd"/>
    <property type="match status" value="1"/>
</dbReference>
<dbReference type="GO" id="GO:0008237">
    <property type="term" value="F:metallopeptidase activity"/>
    <property type="evidence" value="ECO:0007669"/>
    <property type="project" value="InterPro"/>
</dbReference>
<dbReference type="Pfam" id="PF19289">
    <property type="entry name" value="PmbA_TldD_3rd"/>
    <property type="match status" value="1"/>
</dbReference>
<reference evidence="5 6" key="2">
    <citation type="journal article" date="2015" name="Biomed. Res. Int.">
        <title>Effects of Arsenite Resistance on the Growth and Functional Gene Expression of Leptospirillum ferriphilum and Acidithiobacillus thiooxidans in Pure Culture and Coculture.</title>
        <authorList>
            <person name="Jiang H."/>
            <person name="Liang Y."/>
            <person name="Yin H."/>
            <person name="Xiao Y."/>
            <person name="Guo X."/>
            <person name="Xu Y."/>
            <person name="Hu Q."/>
            <person name="Liu H."/>
            <person name="Liu X."/>
        </authorList>
    </citation>
    <scope>NUCLEOTIDE SEQUENCE [LARGE SCALE GENOMIC DNA]</scope>
    <source>
        <strain evidence="5 6">YSK</strain>
    </source>
</reference>
<dbReference type="InterPro" id="IPR002510">
    <property type="entry name" value="Metalloprtase-TldD/E_N"/>
</dbReference>
<dbReference type="KEGG" id="lfp:Y981_11045"/>
<dbReference type="GO" id="GO:0006508">
    <property type="term" value="P:proteolysis"/>
    <property type="evidence" value="ECO:0007669"/>
    <property type="project" value="InterPro"/>
</dbReference>
<sequence>MNEREALDLLSFVVDRARSLGATSADALLIDSDDNVVGVRKGEVEKIQRTRSRGMGLRIFRGHSQAIVSTSDLDRSSLESLVRGAVAMAEETQPDPFSGLPGTGAGRVLPSPSLEIFEDPAPDISQEERIRLALETEKAAFAEDPRIRNSEGAEFQSTHLRSYLVNTDGFSGGSARSLYGLSCSVIARDGDSMERDYWYEQSHFYHRLPHPEEVGRHAGRRAISRLHPRRPKTTTCPVLFDAEVARSLVSHLIGALSGYSLYRNATYLKDRENSRVASTGVTIREDPLLPGGFGSRPFDGEGVVSKPKVIVEHGLLKTYLFDAYSGRKNGRSTTGNASRSLGDAPHVGVSNILVEPGGRSKDELLHEMKRGLYVTELIGFGVNAVTGDYSRGAFGFWVEDGEIQFPVSELTIAGNLDDMFQSIVEVGNDRRIRSSIASPSILLGSMRVGGNG</sequence>
<dbReference type="Gene3D" id="3.30.2290.10">
    <property type="entry name" value="PmbA/TldD superfamily"/>
    <property type="match status" value="1"/>
</dbReference>
<dbReference type="Proteomes" id="UP000027059">
    <property type="component" value="Chromosome"/>
</dbReference>
<dbReference type="OrthoDB" id="9803618at2"/>
<dbReference type="Pfam" id="PF01523">
    <property type="entry name" value="PmbA_TldD_1st"/>
    <property type="match status" value="1"/>
</dbReference>
<evidence type="ECO:0000259" key="3">
    <source>
        <dbReference type="Pfam" id="PF19289"/>
    </source>
</evidence>
<dbReference type="HOGENOM" id="CLU_026425_0_0_0"/>
<dbReference type="InterPro" id="IPR045570">
    <property type="entry name" value="Metalloprtase-TldD/E_cen_dom"/>
</dbReference>
<protein>
    <submittedName>
        <fullName evidence="5">Peptidase U62</fullName>
    </submittedName>
</protein>
<gene>
    <name evidence="5" type="ORF">Y981_11045</name>
</gene>
<evidence type="ECO:0000313" key="6">
    <source>
        <dbReference type="Proteomes" id="UP000027059"/>
    </source>
</evidence>
<evidence type="ECO:0000256" key="1">
    <source>
        <dbReference type="ARBA" id="ARBA00005836"/>
    </source>
</evidence>
<dbReference type="PANTHER" id="PTHR43421:SF1">
    <property type="entry name" value="METALLOPROTEASE PMBA"/>
    <property type="match status" value="1"/>
</dbReference>
<feature type="domain" description="Metalloprotease TldD/E N-terminal" evidence="2">
    <location>
        <begin position="25"/>
        <end position="89"/>
    </location>
</feature>
<proteinExistence type="inferred from homology"/>
<dbReference type="SUPFAM" id="SSF111283">
    <property type="entry name" value="Putative modulator of DNA gyrase, PmbA/TldD"/>
    <property type="match status" value="1"/>
</dbReference>
<name>A0A059XW12_9BACT</name>
<dbReference type="EMBL" id="CP007243">
    <property type="protein sequence ID" value="AIA31083.1"/>
    <property type="molecule type" value="Genomic_DNA"/>
</dbReference>
<dbReference type="AlphaFoldDB" id="A0A059XW12"/>
<dbReference type="RefSeq" id="WP_014961854.1">
    <property type="nucleotide sequence ID" value="NZ_CP007243.1"/>
</dbReference>
<comment type="similarity">
    <text evidence="1">Belongs to the peptidase U62 family.</text>
</comment>
<dbReference type="InterPro" id="IPR036059">
    <property type="entry name" value="TldD/PmbA_sf"/>
</dbReference>
<evidence type="ECO:0000259" key="2">
    <source>
        <dbReference type="Pfam" id="PF01523"/>
    </source>
</evidence>
<organism evidence="5 6">
    <name type="scientific">Leptospirillum ferriphilum YSK</name>
    <dbReference type="NCBI Taxonomy" id="1441628"/>
    <lineage>
        <taxon>Bacteria</taxon>
        <taxon>Pseudomonadati</taxon>
        <taxon>Nitrospirota</taxon>
        <taxon>Nitrospiria</taxon>
        <taxon>Nitrospirales</taxon>
        <taxon>Nitrospiraceae</taxon>
        <taxon>Leptospirillum</taxon>
    </lineage>
</organism>
<dbReference type="InterPro" id="IPR035068">
    <property type="entry name" value="TldD/PmbA_N"/>
</dbReference>
<accession>A0A059XW12</accession>
<dbReference type="InterPro" id="IPR045569">
    <property type="entry name" value="Metalloprtase-TldD/E_C"/>
</dbReference>
<dbReference type="PANTHER" id="PTHR43421">
    <property type="entry name" value="METALLOPROTEASE PMBA"/>
    <property type="match status" value="1"/>
</dbReference>